<reference evidence="2" key="1">
    <citation type="submission" date="2017-11" db="EMBL/GenBank/DDBJ databases">
        <title>Complete Genome of Klebsiella pneumoniae Myophage May.</title>
        <authorList>
            <person name="Nguyen K."/>
            <person name="Bonasera R."/>
            <person name="Gill J.J."/>
            <person name="Liu M."/>
        </authorList>
    </citation>
    <scope>NUCLEOTIDE SEQUENCE [LARGE SCALE GENOMIC DNA]</scope>
</reference>
<reference evidence="1 2" key="2">
    <citation type="journal article" date="2019" name="Microbiol. Resour. Announc.">
        <title>Complete Genome Sequence of Klebsiella pneumoniae Myophage May.</title>
        <authorList>
            <person name="Nguyen K.T."/>
            <person name="Bonasera R."/>
            <person name="Benson G."/>
            <person name="Hernandez-Morales A.C."/>
            <person name="Gill J.J."/>
            <person name="Liu M."/>
        </authorList>
    </citation>
    <scope>NUCLEOTIDE SEQUENCE [LARGE SCALE GENOMIC DNA]</scope>
</reference>
<dbReference type="Proteomes" id="UP000241345">
    <property type="component" value="Segment"/>
</dbReference>
<evidence type="ECO:0000313" key="1">
    <source>
        <dbReference type="EMBL" id="AUG87951.1"/>
    </source>
</evidence>
<gene>
    <name evidence="1" type="ORF">CPT_May_037</name>
</gene>
<dbReference type="EMBL" id="MG428991">
    <property type="protein sequence ID" value="AUG87951.1"/>
    <property type="molecule type" value="Genomic_DNA"/>
</dbReference>
<proteinExistence type="predicted"/>
<evidence type="ECO:0000313" key="2">
    <source>
        <dbReference type="Proteomes" id="UP000241345"/>
    </source>
</evidence>
<organism evidence="1 2">
    <name type="scientific">Klebsiella phage May</name>
    <dbReference type="NCBI Taxonomy" id="2054272"/>
    <lineage>
        <taxon>Viruses</taxon>
        <taxon>Duplodnaviria</taxon>
        <taxon>Heunggongvirae</taxon>
        <taxon>Uroviricota</taxon>
        <taxon>Caudoviricetes</taxon>
        <taxon>Pantevenvirales</taxon>
        <taxon>Ackermannviridae</taxon>
        <taxon>Taipeivirus</taxon>
        <taxon>Taipeivirus may</taxon>
    </lineage>
</organism>
<sequence length="32" mass="3725">MGIRQTLRCEPRTWRLVLKQVFVLVVCGFAGF</sequence>
<name>A0A2H5BNN4_9CAUD</name>
<protein>
    <submittedName>
        <fullName evidence="1">Uncharacterized protein</fullName>
    </submittedName>
</protein>
<keyword evidence="2" id="KW-1185">Reference proteome</keyword>
<accession>A0A2H5BNN4</accession>